<dbReference type="InterPro" id="IPR036259">
    <property type="entry name" value="MFS_trans_sf"/>
</dbReference>
<dbReference type="GO" id="GO:0005886">
    <property type="term" value="C:plasma membrane"/>
    <property type="evidence" value="ECO:0007669"/>
    <property type="project" value="UniProtKB-SubCell"/>
</dbReference>
<keyword evidence="3 8" id="KW-0812">Transmembrane</keyword>
<evidence type="ECO:0000256" key="4">
    <source>
        <dbReference type="ARBA" id="ARBA00022989"/>
    </source>
</evidence>
<name>A0A2K8BEZ7_STRMQ</name>
<feature type="transmembrane region" description="Helical" evidence="8">
    <location>
        <begin position="296"/>
        <end position="318"/>
    </location>
</feature>
<keyword evidence="5 8" id="KW-0472">Membrane</keyword>
<dbReference type="Gene3D" id="1.20.1250.20">
    <property type="entry name" value="MFS general substrate transporter like domains"/>
    <property type="match status" value="1"/>
</dbReference>
<keyword evidence="2" id="KW-0813">Transport</keyword>
<reference evidence="10" key="1">
    <citation type="submission" date="2014-02" db="EMBL/GenBank/DDBJ databases">
        <title>Characterization of malayamycin gene cluster from Strepotmyces malaysiensis DSM 14072.</title>
        <authorList>
            <person name="Wu P."/>
        </authorList>
    </citation>
    <scope>NUCLEOTIDE SEQUENCE</scope>
    <source>
        <strain evidence="10">DSM 14072</strain>
    </source>
</reference>
<dbReference type="GO" id="GO:0022857">
    <property type="term" value="F:transmembrane transporter activity"/>
    <property type="evidence" value="ECO:0007669"/>
    <property type="project" value="InterPro"/>
</dbReference>
<dbReference type="PANTHER" id="PTHR42718">
    <property type="entry name" value="MAJOR FACILITATOR SUPERFAMILY MULTIDRUG TRANSPORTER MFSC"/>
    <property type="match status" value="1"/>
</dbReference>
<dbReference type="PRINTS" id="PR01036">
    <property type="entry name" value="TCRTETB"/>
</dbReference>
<dbReference type="CDD" id="cd17321">
    <property type="entry name" value="MFS_MMR_MDR_like"/>
    <property type="match status" value="1"/>
</dbReference>
<accession>A0A2K8BEZ7</accession>
<feature type="transmembrane region" description="Helical" evidence="8">
    <location>
        <begin position="189"/>
        <end position="214"/>
    </location>
</feature>
<feature type="transmembrane region" description="Helical" evidence="8">
    <location>
        <begin position="330"/>
        <end position="348"/>
    </location>
</feature>
<evidence type="ECO:0000256" key="8">
    <source>
        <dbReference type="SAM" id="Phobius"/>
    </source>
</evidence>
<dbReference type="SUPFAM" id="SSF103473">
    <property type="entry name" value="MFS general substrate transporter"/>
    <property type="match status" value="1"/>
</dbReference>
<evidence type="ECO:0000256" key="1">
    <source>
        <dbReference type="ARBA" id="ARBA00004651"/>
    </source>
</evidence>
<keyword evidence="6" id="KW-0046">Antibiotic resistance</keyword>
<comment type="subcellular location">
    <subcellularLocation>
        <location evidence="1">Cell membrane</location>
        <topology evidence="1">Multi-pass membrane protein</topology>
    </subcellularLocation>
</comment>
<feature type="domain" description="Major facilitator superfamily (MFS) profile" evidence="9">
    <location>
        <begin position="40"/>
        <end position="505"/>
    </location>
</feature>
<keyword evidence="4 8" id="KW-1133">Transmembrane helix</keyword>
<evidence type="ECO:0000256" key="7">
    <source>
        <dbReference type="SAM" id="MobiDB-lite"/>
    </source>
</evidence>
<feature type="region of interest" description="Disordered" evidence="7">
    <location>
        <begin position="497"/>
        <end position="527"/>
    </location>
</feature>
<feature type="transmembrane region" description="Helical" evidence="8">
    <location>
        <begin position="226"/>
        <end position="246"/>
    </location>
</feature>
<dbReference type="AlphaFoldDB" id="A0A2K8BEZ7"/>
<dbReference type="Gene3D" id="1.20.1720.10">
    <property type="entry name" value="Multidrug resistance protein D"/>
    <property type="match status" value="1"/>
</dbReference>
<feature type="transmembrane region" description="Helical" evidence="8">
    <location>
        <begin position="40"/>
        <end position="66"/>
    </location>
</feature>
<dbReference type="Pfam" id="PF07690">
    <property type="entry name" value="MFS_1"/>
    <property type="match status" value="1"/>
</dbReference>
<feature type="transmembrane region" description="Helical" evidence="8">
    <location>
        <begin position="106"/>
        <end position="125"/>
    </location>
</feature>
<feature type="transmembrane region" description="Helical" evidence="8">
    <location>
        <begin position="385"/>
        <end position="404"/>
    </location>
</feature>
<protein>
    <submittedName>
        <fullName evidence="10">EmrB/QacA subfamily drug resistance transporter</fullName>
    </submittedName>
</protein>
<dbReference type="PROSITE" id="PS50850">
    <property type="entry name" value="MFS"/>
    <property type="match status" value="1"/>
</dbReference>
<feature type="transmembrane region" description="Helical" evidence="8">
    <location>
        <begin position="165"/>
        <end position="183"/>
    </location>
</feature>
<dbReference type="InterPro" id="IPR020846">
    <property type="entry name" value="MFS_dom"/>
</dbReference>
<organism evidence="10">
    <name type="scientific">Streptomyces malaysiensis</name>
    <dbReference type="NCBI Taxonomy" id="92644"/>
    <lineage>
        <taxon>Bacteria</taxon>
        <taxon>Bacillati</taxon>
        <taxon>Actinomycetota</taxon>
        <taxon>Actinomycetes</taxon>
        <taxon>Kitasatosporales</taxon>
        <taxon>Streptomycetaceae</taxon>
        <taxon>Streptomyces</taxon>
        <taxon>Streptomyces violaceusniger group</taxon>
    </lineage>
</organism>
<dbReference type="EMBL" id="KJ493330">
    <property type="protein sequence ID" value="AIE47501.1"/>
    <property type="molecule type" value="Genomic_DNA"/>
</dbReference>
<dbReference type="InterPro" id="IPR011701">
    <property type="entry name" value="MFS"/>
</dbReference>
<evidence type="ECO:0000256" key="3">
    <source>
        <dbReference type="ARBA" id="ARBA00022692"/>
    </source>
</evidence>
<evidence type="ECO:0000313" key="10">
    <source>
        <dbReference type="EMBL" id="AIE47501.1"/>
    </source>
</evidence>
<feature type="transmembrane region" description="Helical" evidence="8">
    <location>
        <begin position="78"/>
        <end position="94"/>
    </location>
</feature>
<feature type="transmembrane region" description="Helical" evidence="8">
    <location>
        <begin position="360"/>
        <end position="379"/>
    </location>
</feature>
<evidence type="ECO:0000256" key="5">
    <source>
        <dbReference type="ARBA" id="ARBA00023136"/>
    </source>
</evidence>
<feature type="compositionally biased region" description="Pro residues" evidence="7">
    <location>
        <begin position="501"/>
        <end position="515"/>
    </location>
</feature>
<gene>
    <name evidence="10" type="primary">malL</name>
</gene>
<evidence type="ECO:0000256" key="2">
    <source>
        <dbReference type="ARBA" id="ARBA00022448"/>
    </source>
</evidence>
<feature type="transmembrane region" description="Helical" evidence="8">
    <location>
        <begin position="131"/>
        <end position="153"/>
    </location>
</feature>
<evidence type="ECO:0000256" key="6">
    <source>
        <dbReference type="ARBA" id="ARBA00023251"/>
    </source>
</evidence>
<sequence>MVEHPHDDEAGPLSLSRTHDTVLTAPAEEPAHSRRYGRRVISVTSVTALLTGLNTSGLDVALPGIIRHFQASAAQTSWIVLSYLLAGTVLLLVWGRLADLFGRRRLYLTGVAVFAAASVCCALAPDTRFLILGRILQGVGSSAIVANTTALLADSFPPERLPRALGVNATLISATQAAGPLLGGAVTNLWGWSGIFWVSGATGLVALGWAAHILRPDRNSGPSERFDLAGALLSVLFLGGGALALTESGPRGWTSGTVVLSATVSLAAFLVFPLVQSRRRYPLLDSWLFRDRRRTMALLAAFLTATSYFSVVLVMSLYLQTLEHLDALSAGFQVMLMAVGSMLTSLLAGHLSTRCPARMLASAGTATSALGIAVLALALGPPAPAGLTGLGLFLTGAGAGLFGVPNTDALLSLVPAHRRGIANGVRSLLQNTGYLISTVLTLTLVTGHGRSGEGRGTTPPALDLNNSPEALAGRYQTALAVLFCLCLAATAASLLRGSALPPEPPPTRTAPPDRPGPGKSARTEGTE</sequence>
<feature type="transmembrane region" description="Helical" evidence="8">
    <location>
        <begin position="252"/>
        <end position="275"/>
    </location>
</feature>
<proteinExistence type="predicted"/>
<dbReference type="GO" id="GO:0046677">
    <property type="term" value="P:response to antibiotic"/>
    <property type="evidence" value="ECO:0007669"/>
    <property type="project" value="UniProtKB-KW"/>
</dbReference>
<feature type="transmembrane region" description="Helical" evidence="8">
    <location>
        <begin position="477"/>
        <end position="495"/>
    </location>
</feature>
<evidence type="ECO:0000259" key="9">
    <source>
        <dbReference type="PROSITE" id="PS50850"/>
    </source>
</evidence>
<dbReference type="PANTHER" id="PTHR42718:SF9">
    <property type="entry name" value="MAJOR FACILITATOR SUPERFAMILY MULTIDRUG TRANSPORTER MFSC"/>
    <property type="match status" value="1"/>
</dbReference>